<evidence type="ECO:0000313" key="4">
    <source>
        <dbReference type="Proteomes" id="UP000703269"/>
    </source>
</evidence>
<feature type="domain" description="DUF6534" evidence="2">
    <location>
        <begin position="172"/>
        <end position="278"/>
    </location>
</feature>
<keyword evidence="4" id="KW-1185">Reference proteome</keyword>
<evidence type="ECO:0000313" key="3">
    <source>
        <dbReference type="EMBL" id="GJE99888.1"/>
    </source>
</evidence>
<accession>A0A9P3GQA8</accession>
<dbReference type="InterPro" id="IPR045339">
    <property type="entry name" value="DUF6534"/>
</dbReference>
<feature type="transmembrane region" description="Helical" evidence="1">
    <location>
        <begin position="247"/>
        <end position="272"/>
    </location>
</feature>
<evidence type="ECO:0000259" key="2">
    <source>
        <dbReference type="Pfam" id="PF20152"/>
    </source>
</evidence>
<feature type="transmembrane region" description="Helical" evidence="1">
    <location>
        <begin position="124"/>
        <end position="144"/>
    </location>
</feature>
<feature type="transmembrane region" description="Helical" evidence="1">
    <location>
        <begin position="164"/>
        <end position="187"/>
    </location>
</feature>
<dbReference type="OrthoDB" id="2535105at2759"/>
<dbReference type="EMBL" id="BPQB01000124">
    <property type="protein sequence ID" value="GJE99888.1"/>
    <property type="molecule type" value="Genomic_DNA"/>
</dbReference>
<dbReference type="PANTHER" id="PTHR40465:SF1">
    <property type="entry name" value="DUF6534 DOMAIN-CONTAINING PROTEIN"/>
    <property type="match status" value="1"/>
</dbReference>
<evidence type="ECO:0000256" key="1">
    <source>
        <dbReference type="SAM" id="Phobius"/>
    </source>
</evidence>
<feature type="transmembrane region" description="Helical" evidence="1">
    <location>
        <begin position="12"/>
        <end position="35"/>
    </location>
</feature>
<organism evidence="3 4">
    <name type="scientific">Phanerochaete sordida</name>
    <dbReference type="NCBI Taxonomy" id="48140"/>
    <lineage>
        <taxon>Eukaryota</taxon>
        <taxon>Fungi</taxon>
        <taxon>Dikarya</taxon>
        <taxon>Basidiomycota</taxon>
        <taxon>Agaricomycotina</taxon>
        <taxon>Agaricomycetes</taxon>
        <taxon>Polyporales</taxon>
        <taxon>Phanerochaetaceae</taxon>
        <taxon>Phanerochaete</taxon>
    </lineage>
</organism>
<feature type="transmembrane region" description="Helical" evidence="1">
    <location>
        <begin position="90"/>
        <end position="112"/>
    </location>
</feature>
<dbReference type="PANTHER" id="PTHR40465">
    <property type="entry name" value="CHROMOSOME 1, WHOLE GENOME SHOTGUN SEQUENCE"/>
    <property type="match status" value="1"/>
</dbReference>
<feature type="transmembrane region" description="Helical" evidence="1">
    <location>
        <begin position="51"/>
        <end position="70"/>
    </location>
</feature>
<dbReference type="Pfam" id="PF20152">
    <property type="entry name" value="DUF6534"/>
    <property type="match status" value="1"/>
</dbReference>
<proteinExistence type="predicted"/>
<dbReference type="Proteomes" id="UP000703269">
    <property type="component" value="Unassembled WGS sequence"/>
</dbReference>
<comment type="caution">
    <text evidence="3">The sequence shown here is derived from an EMBL/GenBank/DDBJ whole genome shotgun (WGS) entry which is preliminary data.</text>
</comment>
<protein>
    <recommendedName>
        <fullName evidence="2">DUF6534 domain-containing protein</fullName>
    </recommendedName>
</protein>
<keyword evidence="1" id="KW-0812">Transmembrane</keyword>
<keyword evidence="1" id="KW-0472">Membrane</keyword>
<reference evidence="3 4" key="1">
    <citation type="submission" date="2021-08" db="EMBL/GenBank/DDBJ databases">
        <title>Draft Genome Sequence of Phanerochaete sordida strain YK-624.</title>
        <authorList>
            <person name="Mori T."/>
            <person name="Dohra H."/>
            <person name="Suzuki T."/>
            <person name="Kawagishi H."/>
            <person name="Hirai H."/>
        </authorList>
    </citation>
    <scope>NUCLEOTIDE SEQUENCE [LARGE SCALE GENOMIC DNA]</scope>
    <source>
        <strain evidence="3 4">YK-624</strain>
    </source>
</reference>
<feature type="transmembrane region" description="Helical" evidence="1">
    <location>
        <begin position="208"/>
        <end position="227"/>
    </location>
</feature>
<dbReference type="AlphaFoldDB" id="A0A9P3GQA8"/>
<sequence length="354" mass="38687">MPAPAPALPSHAFLNLTLGALLLGCFASAILFGILCQQCFTFFRRFTKEGLALRCSILTLWGIATAHMALSIHTNYTLVITDIGVLSNRIPVSVAGIVVVTALADILVRGWFMYRLWILSDRRWSLQVMPVTCTIAILALALYIAVELRKLGTLDFTPTLNRAFAADLALTIATDFYTAAGICWFLWRRRARVAFRGTRHLIDSVMVYTINTGLITSLAWLICLITVRPSRAPLARRPLTLARAQHVTMPSSFVAFGFYLAMNDLYNICLLASLNARKTHRRDARAAGPGALPLASLQSSLQTASAASGARPRASESVEGKSRVEIVCSVSQHTDVEGFGAPGKGHMRRYSGVF</sequence>
<keyword evidence="1" id="KW-1133">Transmembrane helix</keyword>
<name>A0A9P3GQA8_9APHY</name>
<gene>
    <name evidence="3" type="ORF">PsYK624_161620</name>
</gene>